<organism evidence="2">
    <name type="scientific">Aureimonas altamirensis</name>
    <dbReference type="NCBI Taxonomy" id="370622"/>
    <lineage>
        <taxon>Bacteria</taxon>
        <taxon>Pseudomonadati</taxon>
        <taxon>Pseudomonadota</taxon>
        <taxon>Alphaproteobacteria</taxon>
        <taxon>Hyphomicrobiales</taxon>
        <taxon>Aurantimonadaceae</taxon>
        <taxon>Aureimonas</taxon>
    </lineage>
</organism>
<feature type="domain" description="YgjP-like metallopeptidase" evidence="1">
    <location>
        <begin position="40"/>
        <end position="240"/>
    </location>
</feature>
<dbReference type="RefSeq" id="WP_073469484.1">
    <property type="nucleotide sequence ID" value="NZ_BBWQ01000025.1"/>
</dbReference>
<dbReference type="EMBL" id="LC066369">
    <property type="protein sequence ID" value="BAT25249.1"/>
    <property type="molecule type" value="Genomic_DNA"/>
</dbReference>
<protein>
    <submittedName>
        <fullName evidence="2">Putative zinc metallopeptidase protein</fullName>
    </submittedName>
</protein>
<dbReference type="AlphaFoldDB" id="A0A0N7KWW4"/>
<evidence type="ECO:0000313" key="2">
    <source>
        <dbReference type="EMBL" id="BAT25249.1"/>
    </source>
</evidence>
<proteinExistence type="predicted"/>
<name>A0A0N7KWW4_9HYPH</name>
<dbReference type="InterPro" id="IPR002725">
    <property type="entry name" value="YgjP-like_metallopeptidase"/>
</dbReference>
<dbReference type="PANTHER" id="PTHR30399:SF1">
    <property type="entry name" value="UTP PYROPHOSPHATASE"/>
    <property type="match status" value="1"/>
</dbReference>
<accession>A0A0N7KWW4</accession>
<dbReference type="InterPro" id="IPR053136">
    <property type="entry name" value="UTP_pyrophosphatase-like"/>
</dbReference>
<sequence length="255" mass="28811">MGVFLPAFLKRRAREAPWPERLDLDTRSVPLSFREHPTAKRLIMRVTPTGGVVVTMPRRTARRTVLEFVERHKGWAASRLTGRQETIRIADGGTLPFKGGNLLLAHRPDIRATRLREDADGHPVLEVGGEPAFMGRRVRDFLARQARNDLLEAVTRHAEAVGKQPRAIAIKDTVSRWGSCTADRRLSFSFRIVMAPPSVLDYLAAHEVAHFVHMNHSAEFWALCRALCPHTEESRRWLRTEGTTLQAIEFISAEG</sequence>
<dbReference type="PANTHER" id="PTHR30399">
    <property type="entry name" value="UNCHARACTERIZED PROTEIN YGJP"/>
    <property type="match status" value="1"/>
</dbReference>
<dbReference type="Pfam" id="PF01863">
    <property type="entry name" value="YgjP-like"/>
    <property type="match status" value="1"/>
</dbReference>
<evidence type="ECO:0000259" key="1">
    <source>
        <dbReference type="Pfam" id="PF01863"/>
    </source>
</evidence>
<reference evidence="2" key="1">
    <citation type="journal article" date="2015" name="Proc. Natl. Acad. Sci. U.S.A.">
        <title>Bacterial clade with the ribosomal RNA operon on a small plasmid rather than the chromosome.</title>
        <authorList>
            <person name="Anda M."/>
            <person name="Ohtsubo Y."/>
            <person name="Okubo T."/>
            <person name="Sugawara M."/>
            <person name="Nagata Y."/>
            <person name="Tsuda M."/>
            <person name="Minamisawa K."/>
            <person name="Mitsui H."/>
        </authorList>
    </citation>
    <scope>NUCLEOTIDE SEQUENCE</scope>
    <source>
        <strain evidence="2">DSM 21988</strain>
    </source>
</reference>
<dbReference type="Gene3D" id="3.30.2010.10">
    <property type="entry name" value="Metalloproteases ('zincins'), catalytic domain"/>
    <property type="match status" value="1"/>
</dbReference>
<dbReference type="CDD" id="cd07344">
    <property type="entry name" value="M48_yhfN_like"/>
    <property type="match status" value="1"/>
</dbReference>